<evidence type="ECO:0000259" key="8">
    <source>
        <dbReference type="Pfam" id="PF02687"/>
    </source>
</evidence>
<feature type="domain" description="ABC3 transporter permease C-terminal" evidence="8">
    <location>
        <begin position="284"/>
        <end position="403"/>
    </location>
</feature>
<dbReference type="InterPro" id="IPR025857">
    <property type="entry name" value="MacB_PCD"/>
</dbReference>
<keyword evidence="3 7" id="KW-0812">Transmembrane</keyword>
<dbReference type="AlphaFoldDB" id="A0A1F8EXV2"/>
<evidence type="ECO:0000256" key="1">
    <source>
        <dbReference type="ARBA" id="ARBA00004651"/>
    </source>
</evidence>
<comment type="similarity">
    <text evidence="6">Belongs to the ABC-4 integral membrane protein family.</text>
</comment>
<dbReference type="GO" id="GO:0022857">
    <property type="term" value="F:transmembrane transporter activity"/>
    <property type="evidence" value="ECO:0007669"/>
    <property type="project" value="TreeGrafter"/>
</dbReference>
<evidence type="ECO:0000313" key="10">
    <source>
        <dbReference type="EMBL" id="OGN05308.1"/>
    </source>
</evidence>
<feature type="transmembrane region" description="Helical" evidence="7">
    <location>
        <begin position="374"/>
        <end position="395"/>
    </location>
</feature>
<evidence type="ECO:0000259" key="9">
    <source>
        <dbReference type="Pfam" id="PF12704"/>
    </source>
</evidence>
<comment type="subcellular location">
    <subcellularLocation>
        <location evidence="1">Cell membrane</location>
        <topology evidence="1">Multi-pass membrane protein</topology>
    </subcellularLocation>
</comment>
<keyword evidence="2" id="KW-1003">Cell membrane</keyword>
<organism evidence="10 11">
    <name type="scientific">Candidatus Yanofskybacteria bacterium RIFCSPHIGHO2_01_FULL_44_17</name>
    <dbReference type="NCBI Taxonomy" id="1802668"/>
    <lineage>
        <taxon>Bacteria</taxon>
        <taxon>Candidatus Yanofskyibacteriota</taxon>
    </lineage>
</organism>
<evidence type="ECO:0000256" key="5">
    <source>
        <dbReference type="ARBA" id="ARBA00023136"/>
    </source>
</evidence>
<dbReference type="EMBL" id="MGJI01000010">
    <property type="protein sequence ID" value="OGN05308.1"/>
    <property type="molecule type" value="Genomic_DNA"/>
</dbReference>
<sequence length="410" mass="44100">MEIRDIIKMAIIGLTTHKIRTFLTILGIVIGITAITIVTSLGSSAEGFILGELENFGSNVAFVIPGREGNFGEESILTDSLREKDVEALNNKNNVPDAEMIVPFVFGPTVVAYESEKYHTSLLGASPGNKEVDKLELADGEFINDEDVDQKASVIILGSGVKEDLFGASDAIGEKVKIKERLYRVIGILEPKGQSLFVDYDKVAIVPYTTAQQYILGYDYIQRIVVMAISTEAVPGMVKDIEKTIRDSHNIENPDDDDFHVQTPEDAAKTFSTITDVLTILLGSIAAISLVVGGVGIMNIMLVSVTERTREIGLRKALGAKNGDILAQFLIEAIILTGAGGIMGIISGSLLSYIGTIIIYQFGGIDFPFSSPLSGALLGIGVSTAIGFVFGIYPAHQASKKSPMESLRYE</sequence>
<feature type="domain" description="MacB-like periplasmic core" evidence="9">
    <location>
        <begin position="21"/>
        <end position="243"/>
    </location>
</feature>
<dbReference type="InterPro" id="IPR003838">
    <property type="entry name" value="ABC3_permease_C"/>
</dbReference>
<accession>A0A1F8EXV2</accession>
<evidence type="ECO:0008006" key="12">
    <source>
        <dbReference type="Google" id="ProtNLM"/>
    </source>
</evidence>
<keyword evidence="5 7" id="KW-0472">Membrane</keyword>
<keyword evidence="4 7" id="KW-1133">Transmembrane helix</keyword>
<dbReference type="Pfam" id="PF02687">
    <property type="entry name" value="FtsX"/>
    <property type="match status" value="1"/>
</dbReference>
<evidence type="ECO:0000256" key="4">
    <source>
        <dbReference type="ARBA" id="ARBA00022989"/>
    </source>
</evidence>
<evidence type="ECO:0000256" key="2">
    <source>
        <dbReference type="ARBA" id="ARBA00022475"/>
    </source>
</evidence>
<comment type="caution">
    <text evidence="10">The sequence shown here is derived from an EMBL/GenBank/DDBJ whole genome shotgun (WGS) entry which is preliminary data.</text>
</comment>
<reference evidence="10 11" key="1">
    <citation type="journal article" date="2016" name="Nat. Commun.">
        <title>Thousands of microbial genomes shed light on interconnected biogeochemical processes in an aquifer system.</title>
        <authorList>
            <person name="Anantharaman K."/>
            <person name="Brown C.T."/>
            <person name="Hug L.A."/>
            <person name="Sharon I."/>
            <person name="Castelle C.J."/>
            <person name="Probst A.J."/>
            <person name="Thomas B.C."/>
            <person name="Singh A."/>
            <person name="Wilkins M.J."/>
            <person name="Karaoz U."/>
            <person name="Brodie E.L."/>
            <person name="Williams K.H."/>
            <person name="Hubbard S.S."/>
            <person name="Banfield J.F."/>
        </authorList>
    </citation>
    <scope>NUCLEOTIDE SEQUENCE [LARGE SCALE GENOMIC DNA]</scope>
</reference>
<dbReference type="PANTHER" id="PTHR30572:SF4">
    <property type="entry name" value="ABC TRANSPORTER PERMEASE YTRF"/>
    <property type="match status" value="1"/>
</dbReference>
<feature type="transmembrane region" description="Helical" evidence="7">
    <location>
        <begin position="21"/>
        <end position="42"/>
    </location>
</feature>
<evidence type="ECO:0000313" key="11">
    <source>
        <dbReference type="Proteomes" id="UP000177507"/>
    </source>
</evidence>
<gene>
    <name evidence="10" type="ORF">A2831_01700</name>
</gene>
<proteinExistence type="inferred from homology"/>
<dbReference type="PANTHER" id="PTHR30572">
    <property type="entry name" value="MEMBRANE COMPONENT OF TRANSPORTER-RELATED"/>
    <property type="match status" value="1"/>
</dbReference>
<evidence type="ECO:0000256" key="3">
    <source>
        <dbReference type="ARBA" id="ARBA00022692"/>
    </source>
</evidence>
<dbReference type="Pfam" id="PF12704">
    <property type="entry name" value="MacB_PCD"/>
    <property type="match status" value="1"/>
</dbReference>
<name>A0A1F8EXV2_9BACT</name>
<dbReference type="GO" id="GO:0005886">
    <property type="term" value="C:plasma membrane"/>
    <property type="evidence" value="ECO:0007669"/>
    <property type="project" value="UniProtKB-SubCell"/>
</dbReference>
<evidence type="ECO:0000256" key="7">
    <source>
        <dbReference type="SAM" id="Phobius"/>
    </source>
</evidence>
<protein>
    <recommendedName>
        <fullName evidence="12">Multidrug ABC transporter substrate-binding protein</fullName>
    </recommendedName>
</protein>
<evidence type="ECO:0000256" key="6">
    <source>
        <dbReference type="ARBA" id="ARBA00038076"/>
    </source>
</evidence>
<dbReference type="InterPro" id="IPR050250">
    <property type="entry name" value="Macrolide_Exporter_MacB"/>
</dbReference>
<dbReference type="Proteomes" id="UP000177507">
    <property type="component" value="Unassembled WGS sequence"/>
</dbReference>
<dbReference type="STRING" id="1802668.A2831_01700"/>
<feature type="transmembrane region" description="Helical" evidence="7">
    <location>
        <begin position="280"/>
        <end position="305"/>
    </location>
</feature>
<feature type="transmembrane region" description="Helical" evidence="7">
    <location>
        <begin position="326"/>
        <end position="354"/>
    </location>
</feature>